<keyword evidence="1" id="KW-0812">Transmembrane</keyword>
<reference evidence="2" key="1">
    <citation type="submission" date="2021-06" db="EMBL/GenBank/DDBJ databases">
        <authorList>
            <consortium name="DOE Joint Genome Institute"/>
            <person name="Mondo S.J."/>
            <person name="Amses K.R."/>
            <person name="Simmons D.R."/>
            <person name="Longcore J.E."/>
            <person name="Seto K."/>
            <person name="Alves G.H."/>
            <person name="Bonds A.E."/>
            <person name="Quandt C.A."/>
            <person name="Davis W.J."/>
            <person name="Chang Y."/>
            <person name="Letcher P.M."/>
            <person name="Powell M.J."/>
            <person name="Kuo A."/>
            <person name="Labutti K."/>
            <person name="Pangilinan J."/>
            <person name="Andreopoulos W."/>
            <person name="Tritt A."/>
            <person name="Riley R."/>
            <person name="Hundley H."/>
            <person name="Johnson J."/>
            <person name="Lipzen A."/>
            <person name="Barry K."/>
            <person name="Berbee M.L."/>
            <person name="Buchler N.E."/>
            <person name="Grigoriev I.V."/>
            <person name="Spatafora J.W."/>
            <person name="Stajich J.E."/>
            <person name="James T.Y."/>
        </authorList>
    </citation>
    <scope>NUCLEOTIDE SEQUENCE</scope>
    <source>
        <strain evidence="2">AG</strain>
    </source>
</reference>
<keyword evidence="3" id="KW-1185">Reference proteome</keyword>
<sequence>MSDLLPILASRVVPQTGMSFYAVLLIFHCYFHTRLFRSSLAEQEAVNSARPTFYLRRY</sequence>
<gene>
    <name evidence="2" type="ORF">K450DRAFT_250579</name>
</gene>
<organism evidence="2 3">
    <name type="scientific">Umbelopsis ramanniana AG</name>
    <dbReference type="NCBI Taxonomy" id="1314678"/>
    <lineage>
        <taxon>Eukaryota</taxon>
        <taxon>Fungi</taxon>
        <taxon>Fungi incertae sedis</taxon>
        <taxon>Mucoromycota</taxon>
        <taxon>Mucoromycotina</taxon>
        <taxon>Umbelopsidomycetes</taxon>
        <taxon>Umbelopsidales</taxon>
        <taxon>Umbelopsidaceae</taxon>
        <taxon>Umbelopsis</taxon>
    </lineage>
</organism>
<protein>
    <submittedName>
        <fullName evidence="2">Uncharacterized protein</fullName>
    </submittedName>
</protein>
<feature type="transmembrane region" description="Helical" evidence="1">
    <location>
        <begin position="12"/>
        <end position="31"/>
    </location>
</feature>
<reference evidence="2" key="2">
    <citation type="journal article" date="2022" name="Proc. Natl. Acad. Sci. U.S.A.">
        <title>Diploid-dominant life cycles characterize the early evolution of Fungi.</title>
        <authorList>
            <person name="Amses K.R."/>
            <person name="Simmons D.R."/>
            <person name="Longcore J.E."/>
            <person name="Mondo S.J."/>
            <person name="Seto K."/>
            <person name="Jeronimo G.H."/>
            <person name="Bonds A.E."/>
            <person name="Quandt C.A."/>
            <person name="Davis W.J."/>
            <person name="Chang Y."/>
            <person name="Federici B.A."/>
            <person name="Kuo A."/>
            <person name="LaButti K."/>
            <person name="Pangilinan J."/>
            <person name="Andreopoulos W."/>
            <person name="Tritt A."/>
            <person name="Riley R."/>
            <person name="Hundley H."/>
            <person name="Johnson J."/>
            <person name="Lipzen A."/>
            <person name="Barry K."/>
            <person name="Lang B.F."/>
            <person name="Cuomo C.A."/>
            <person name="Buchler N.E."/>
            <person name="Grigoriev I.V."/>
            <person name="Spatafora J.W."/>
            <person name="Stajich J.E."/>
            <person name="James T.Y."/>
        </authorList>
    </citation>
    <scope>NUCLEOTIDE SEQUENCE</scope>
    <source>
        <strain evidence="2">AG</strain>
    </source>
</reference>
<name>A0AAD5E8T7_UMBRA</name>
<proteinExistence type="predicted"/>
<dbReference type="RefSeq" id="XP_051442739.1">
    <property type="nucleotide sequence ID" value="XM_051590588.1"/>
</dbReference>
<dbReference type="GeneID" id="75915931"/>
<keyword evidence="1" id="KW-1133">Transmembrane helix</keyword>
<evidence type="ECO:0000256" key="1">
    <source>
        <dbReference type="SAM" id="Phobius"/>
    </source>
</evidence>
<dbReference type="AlphaFoldDB" id="A0AAD5E8T7"/>
<dbReference type="Proteomes" id="UP001206595">
    <property type="component" value="Unassembled WGS sequence"/>
</dbReference>
<comment type="caution">
    <text evidence="2">The sequence shown here is derived from an EMBL/GenBank/DDBJ whole genome shotgun (WGS) entry which is preliminary data.</text>
</comment>
<dbReference type="EMBL" id="MU620937">
    <property type="protein sequence ID" value="KAI8577735.1"/>
    <property type="molecule type" value="Genomic_DNA"/>
</dbReference>
<evidence type="ECO:0000313" key="3">
    <source>
        <dbReference type="Proteomes" id="UP001206595"/>
    </source>
</evidence>
<evidence type="ECO:0000313" key="2">
    <source>
        <dbReference type="EMBL" id="KAI8577735.1"/>
    </source>
</evidence>
<accession>A0AAD5E8T7</accession>
<keyword evidence="1" id="KW-0472">Membrane</keyword>